<accession>A0A1U8B279</accession>
<dbReference type="Proteomes" id="UP000189703">
    <property type="component" value="Unplaced"/>
</dbReference>
<evidence type="ECO:0000313" key="6">
    <source>
        <dbReference type="RefSeq" id="XP_010274840.1"/>
    </source>
</evidence>
<organism evidence="5 8">
    <name type="scientific">Nelumbo nucifera</name>
    <name type="common">Sacred lotus</name>
    <dbReference type="NCBI Taxonomy" id="4432"/>
    <lineage>
        <taxon>Eukaryota</taxon>
        <taxon>Viridiplantae</taxon>
        <taxon>Streptophyta</taxon>
        <taxon>Embryophyta</taxon>
        <taxon>Tracheophyta</taxon>
        <taxon>Spermatophyta</taxon>
        <taxon>Magnoliopsida</taxon>
        <taxon>Proteales</taxon>
        <taxon>Nelumbonaceae</taxon>
        <taxon>Nelumbo</taxon>
    </lineage>
</organism>
<proteinExistence type="inferred from homology"/>
<dbReference type="OMA" id="HNLHRPI"/>
<evidence type="ECO:0000313" key="8">
    <source>
        <dbReference type="RefSeq" id="XP_010274859.1"/>
    </source>
</evidence>
<dbReference type="RefSeq" id="XP_010274859.1">
    <property type="nucleotide sequence ID" value="XM_010276557.1"/>
</dbReference>
<dbReference type="AlphaFoldDB" id="A0A1U8B279"/>
<dbReference type="OrthoDB" id="782896at2759"/>
<feature type="compositionally biased region" description="Basic and acidic residues" evidence="4">
    <location>
        <begin position="24"/>
        <end position="48"/>
    </location>
</feature>
<evidence type="ECO:0000256" key="2">
    <source>
        <dbReference type="ARBA" id="ARBA00023054"/>
    </source>
</evidence>
<evidence type="ECO:0000256" key="4">
    <source>
        <dbReference type="SAM" id="MobiDB-lite"/>
    </source>
</evidence>
<evidence type="ECO:0000313" key="7">
    <source>
        <dbReference type="RefSeq" id="XP_010274850.1"/>
    </source>
</evidence>
<dbReference type="InterPro" id="IPR029688">
    <property type="entry name" value="ICR"/>
</dbReference>
<evidence type="ECO:0000313" key="5">
    <source>
        <dbReference type="Proteomes" id="UP000189703"/>
    </source>
</evidence>
<dbReference type="RefSeq" id="XP_010274840.1">
    <property type="nucleotide sequence ID" value="XM_010276538.2"/>
</dbReference>
<dbReference type="KEGG" id="nnu:104610069"/>
<feature type="region of interest" description="Disordered" evidence="4">
    <location>
        <begin position="1"/>
        <end position="145"/>
    </location>
</feature>
<keyword evidence="2 3" id="KW-0175">Coiled coil</keyword>
<feature type="compositionally biased region" description="Polar residues" evidence="4">
    <location>
        <begin position="131"/>
        <end position="140"/>
    </location>
</feature>
<dbReference type="RefSeq" id="XP_010274850.1">
    <property type="nucleotide sequence ID" value="XM_010276548.2"/>
</dbReference>
<keyword evidence="5" id="KW-1185">Reference proteome</keyword>
<protein>
    <submittedName>
        <fullName evidence="6 7">Interactor of constitutive active ROPs 1-like</fullName>
    </submittedName>
</protein>
<reference evidence="6 7" key="1">
    <citation type="submission" date="2025-04" db="UniProtKB">
        <authorList>
            <consortium name="RefSeq"/>
        </authorList>
    </citation>
    <scope>IDENTIFICATION</scope>
</reference>
<comment type="similarity">
    <text evidence="1">Belongs to the ICR family.</text>
</comment>
<dbReference type="PANTHER" id="PTHR34224:SF2">
    <property type="entry name" value="INTERACTOR OF CONSTITUTIVE ACTIVE ROPS 4"/>
    <property type="match status" value="1"/>
</dbReference>
<evidence type="ECO:0000256" key="3">
    <source>
        <dbReference type="SAM" id="Coils"/>
    </source>
</evidence>
<feature type="compositionally biased region" description="Basic and acidic residues" evidence="4">
    <location>
        <begin position="92"/>
        <end position="130"/>
    </location>
</feature>
<dbReference type="PANTHER" id="PTHR34224">
    <property type="entry name" value="INTERACTOR OF CONSTITUTIVE ACTIVE ROPS 2, CHLOROPLASTIC-RELATED"/>
    <property type="match status" value="1"/>
</dbReference>
<name>A0A1U8B279_NELNU</name>
<evidence type="ECO:0000256" key="1">
    <source>
        <dbReference type="ARBA" id="ARBA00009778"/>
    </source>
</evidence>
<gene>
    <name evidence="6 7 8" type="primary">LOC104610069</name>
</gene>
<dbReference type="eggNOG" id="ENOG502QVSP">
    <property type="taxonomic scope" value="Eukaryota"/>
</dbReference>
<dbReference type="GeneID" id="104610069"/>
<feature type="coiled-coil region" evidence="3">
    <location>
        <begin position="209"/>
        <end position="306"/>
    </location>
</feature>
<sequence>MPRSRGSELPQRKATRAPVHLRTSGHEADPLHNRPTIDRSPKAGERRSPRGTQSDPLHQKKLGTRITDLESQLGQAQEELKKLKEQLASAEAAKREAQEELEKKAREPVAEETTKEVEKPLPLEEIHNSNRETSFSNPEESWSETDVFEVPLDNIPSEPKSELTNMTEQEENEAGEAEVGCHIAETEATLVLEPVKPPSDDWGLVSAEIMLLKEKLAEKEKQLEVVREENELLKRKVKEAAVESAAFLVMEEETALKLAKMGEDLEQSKANVARLNQQLEMEEGAKAALETEMKKLRVQTEQWRKAADAGAAVLAGGVEMNGRVAGRYGSMEKHLSDGGFETAGGYTGFVGSPMLGDDLDDGFGSGKRKGSGIRMFGDLWKKKGQK</sequence>